<keyword evidence="2" id="KW-1185">Reference proteome</keyword>
<dbReference type="RefSeq" id="WP_068404462.1">
    <property type="nucleotide sequence ID" value="NZ_CP014504.1"/>
</dbReference>
<dbReference type="PATRIC" id="fig|188932.3.peg.4235"/>
<evidence type="ECO:0000313" key="1">
    <source>
        <dbReference type="EMBL" id="AMQ00930.1"/>
    </source>
</evidence>
<gene>
    <name evidence="1" type="ORF">AY601_4079</name>
</gene>
<proteinExistence type="predicted"/>
<dbReference type="OrthoDB" id="710068at2"/>
<protein>
    <submittedName>
        <fullName evidence="1">Uncharacterized protein</fullName>
    </submittedName>
</protein>
<name>A0A127VI19_9SPHI</name>
<sequence>MNKQEKDGILSHILDIPTPLKTVKMAPRNVFERVLIFLRIMNPKYEMLYLRGLKMSTNYTLTAFANGLSTESNKDGNVEQTFEIVHENTYQMAAYLATAIQNKKTPAPKYLINTIADEFTNTELKAAIEEVYRRLDVQSFFGCMELAGKLSLM</sequence>
<dbReference type="EMBL" id="CP014504">
    <property type="protein sequence ID" value="AMQ00930.1"/>
    <property type="molecule type" value="Genomic_DNA"/>
</dbReference>
<accession>A0A127VI19</accession>
<reference evidence="1 2" key="1">
    <citation type="submission" date="2016-03" db="EMBL/GenBank/DDBJ databases">
        <title>Complete genome sequence of Pedobacter cryoconitis PAMC 27485.</title>
        <authorList>
            <person name="Lee J."/>
            <person name="Kim O.-S."/>
        </authorList>
    </citation>
    <scope>NUCLEOTIDE SEQUENCE [LARGE SCALE GENOMIC DNA]</scope>
    <source>
        <strain evidence="1 2">PAMC 27485</strain>
    </source>
</reference>
<dbReference type="KEGG" id="pcm:AY601_4079"/>
<dbReference type="AlphaFoldDB" id="A0A127VI19"/>
<evidence type="ECO:0000313" key="2">
    <source>
        <dbReference type="Proteomes" id="UP000071561"/>
    </source>
</evidence>
<organism evidence="1 2">
    <name type="scientific">Pedobacter cryoconitis</name>
    <dbReference type="NCBI Taxonomy" id="188932"/>
    <lineage>
        <taxon>Bacteria</taxon>
        <taxon>Pseudomonadati</taxon>
        <taxon>Bacteroidota</taxon>
        <taxon>Sphingobacteriia</taxon>
        <taxon>Sphingobacteriales</taxon>
        <taxon>Sphingobacteriaceae</taxon>
        <taxon>Pedobacter</taxon>
    </lineage>
</organism>
<dbReference type="Proteomes" id="UP000071561">
    <property type="component" value="Chromosome"/>
</dbReference>